<organism evidence="1 2">
    <name type="scientific">Leptospira dzoumogneensis</name>
    <dbReference type="NCBI Taxonomy" id="2484904"/>
    <lineage>
        <taxon>Bacteria</taxon>
        <taxon>Pseudomonadati</taxon>
        <taxon>Spirochaetota</taxon>
        <taxon>Spirochaetia</taxon>
        <taxon>Leptospirales</taxon>
        <taxon>Leptospiraceae</taxon>
        <taxon>Leptospira</taxon>
    </lineage>
</organism>
<evidence type="ECO:0008006" key="3">
    <source>
        <dbReference type="Google" id="ProtNLM"/>
    </source>
</evidence>
<protein>
    <recommendedName>
        <fullName evidence="3">DUF4145 domain-containing protein</fullName>
    </recommendedName>
</protein>
<dbReference type="RefSeq" id="WP_135756484.1">
    <property type="nucleotide sequence ID" value="NZ_RQHS01000012.1"/>
</dbReference>
<dbReference type="Proteomes" id="UP000297241">
    <property type="component" value="Unassembled WGS sequence"/>
</dbReference>
<dbReference type="AlphaFoldDB" id="A0A4Z1AKC5"/>
<reference evidence="1" key="1">
    <citation type="journal article" date="2019" name="PLoS Negl. Trop. Dis.">
        <title>Revisiting the worldwide diversity of Leptospira species in the environment.</title>
        <authorList>
            <person name="Vincent A.T."/>
            <person name="Schiettekatte O."/>
            <person name="Bourhy P."/>
            <person name="Veyrier F.J."/>
            <person name="Picardeau M."/>
        </authorList>
    </citation>
    <scope>NUCLEOTIDE SEQUENCE [LARGE SCALE GENOMIC DNA]</scope>
    <source>
        <strain evidence="1">201601113</strain>
    </source>
</reference>
<gene>
    <name evidence="1" type="ORF">EHR06_07815</name>
</gene>
<evidence type="ECO:0000313" key="1">
    <source>
        <dbReference type="EMBL" id="TGN00018.1"/>
    </source>
</evidence>
<proteinExistence type="predicted"/>
<dbReference type="EMBL" id="RQHS01000012">
    <property type="protein sequence ID" value="TGN00018.1"/>
    <property type="molecule type" value="Genomic_DNA"/>
</dbReference>
<accession>A0A4Z1AKC5</accession>
<evidence type="ECO:0000313" key="2">
    <source>
        <dbReference type="Proteomes" id="UP000297241"/>
    </source>
</evidence>
<name>A0A4Z1AKC5_9LEPT</name>
<sequence>MKSREKIIEEINNLTITAAEIEELIEIENTKFIFAYQTWYSSALKVVELLAPDRYDEFRSYYEIDPNRKTFGYGTYVIQDFIKNIVPAKIANFDFILRTKNNFNNQHAILLSIKKRANSIIDNINLALLSELQDEELENARKILLVSPRAAGALAGVIIEYHLQKVTEKNNIEIKKKNPTISDLNDPLKNQGIYDTASWRKISYLADIRNLCSHKKEIEPTKEQVGELIDGANWLIKNIQ</sequence>
<dbReference type="OrthoDB" id="1435962at2"/>
<comment type="caution">
    <text evidence="1">The sequence shown here is derived from an EMBL/GenBank/DDBJ whole genome shotgun (WGS) entry which is preliminary data.</text>
</comment>
<keyword evidence="2" id="KW-1185">Reference proteome</keyword>